<evidence type="ECO:0000256" key="1">
    <source>
        <dbReference type="SAM" id="MobiDB-lite"/>
    </source>
</evidence>
<name>A0ABM0H1P1_SACKO</name>
<dbReference type="Proteomes" id="UP000694865">
    <property type="component" value="Unplaced"/>
</dbReference>
<sequence length="207" mass="22649">MTGELKQLTSSSDTEYYNSMQSNGTDSSMMNGFDSSSPSKIPLRQLSNPETQSGHHIHANINKNRHSYGNKMAPVIRPNRFSLYDKPVDESAISGWNGNLNGFGYHDAFERNSFDKAESHQIEVQVEINHQPLVEKKSSFKTVEAISGNRVKPAGHGSAPHGPGGIMPAIGNGAELQMDSYGQFNVRGMLRRVPSDVAFTGRVITAL</sequence>
<evidence type="ECO:0000313" key="2">
    <source>
        <dbReference type="Proteomes" id="UP000694865"/>
    </source>
</evidence>
<dbReference type="GeneID" id="100375941"/>
<organism evidence="2 3">
    <name type="scientific">Saccoglossus kowalevskii</name>
    <name type="common">Acorn worm</name>
    <dbReference type="NCBI Taxonomy" id="10224"/>
    <lineage>
        <taxon>Eukaryota</taxon>
        <taxon>Metazoa</taxon>
        <taxon>Hemichordata</taxon>
        <taxon>Enteropneusta</taxon>
        <taxon>Harrimaniidae</taxon>
        <taxon>Saccoglossus</taxon>
    </lineage>
</organism>
<accession>A0ABM0H1P1</accession>
<reference evidence="3" key="1">
    <citation type="submission" date="2025-08" db="UniProtKB">
        <authorList>
            <consortium name="RefSeq"/>
        </authorList>
    </citation>
    <scope>IDENTIFICATION</scope>
    <source>
        <tissue evidence="3">Testes</tissue>
    </source>
</reference>
<feature type="region of interest" description="Disordered" evidence="1">
    <location>
        <begin position="1"/>
        <end position="55"/>
    </location>
</feature>
<gene>
    <name evidence="3" type="primary">LOC100375941</name>
</gene>
<proteinExistence type="predicted"/>
<protein>
    <submittedName>
        <fullName evidence="3">Uncharacterized protein LOC100375941</fullName>
    </submittedName>
</protein>
<evidence type="ECO:0000313" key="3">
    <source>
        <dbReference type="RefSeq" id="XP_002742243.2"/>
    </source>
</evidence>
<feature type="compositionally biased region" description="Polar residues" evidence="1">
    <location>
        <begin position="7"/>
        <end position="54"/>
    </location>
</feature>
<dbReference type="RefSeq" id="XP_002742243.2">
    <property type="nucleotide sequence ID" value="XM_002742197.2"/>
</dbReference>
<keyword evidence="2" id="KW-1185">Reference proteome</keyword>